<comment type="similarity">
    <text evidence="1 2">Belongs to the small heat shock protein (HSP20) family.</text>
</comment>
<dbReference type="Pfam" id="PF00011">
    <property type="entry name" value="HSP20"/>
    <property type="match status" value="1"/>
</dbReference>
<dbReference type="SUPFAM" id="SSF49764">
    <property type="entry name" value="HSP20-like chaperones"/>
    <property type="match status" value="1"/>
</dbReference>
<keyword evidence="5" id="KW-1185">Reference proteome</keyword>
<evidence type="ECO:0000313" key="5">
    <source>
        <dbReference type="Proteomes" id="UP000321379"/>
    </source>
</evidence>
<name>A0A5C8UM03_9MICO</name>
<dbReference type="InterPro" id="IPR031107">
    <property type="entry name" value="Small_HSP"/>
</dbReference>
<feature type="domain" description="SHSP" evidence="3">
    <location>
        <begin position="20"/>
        <end position="131"/>
    </location>
</feature>
<reference evidence="4 5" key="1">
    <citation type="submission" date="2019-08" db="EMBL/GenBank/DDBJ databases">
        <title>Bacterial whole genome sequence for Glaciihabitans sp. CHu50b-6-2.</title>
        <authorList>
            <person name="Jin L."/>
        </authorList>
    </citation>
    <scope>NUCLEOTIDE SEQUENCE [LARGE SCALE GENOMIC DNA]</scope>
    <source>
        <strain evidence="4 5">CHu50b-6-2</strain>
    </source>
</reference>
<dbReference type="EMBL" id="VRMG01000015">
    <property type="protein sequence ID" value="TXN28310.1"/>
    <property type="molecule type" value="Genomic_DNA"/>
</dbReference>
<dbReference type="PROSITE" id="PS01031">
    <property type="entry name" value="SHSP"/>
    <property type="match status" value="1"/>
</dbReference>
<organism evidence="4 5">
    <name type="scientific">Lacisediminihabitans profunda</name>
    <dbReference type="NCBI Taxonomy" id="2594790"/>
    <lineage>
        <taxon>Bacteria</taxon>
        <taxon>Bacillati</taxon>
        <taxon>Actinomycetota</taxon>
        <taxon>Actinomycetes</taxon>
        <taxon>Micrococcales</taxon>
        <taxon>Microbacteriaceae</taxon>
        <taxon>Lacisediminihabitans</taxon>
    </lineage>
</organism>
<dbReference type="PANTHER" id="PTHR11527">
    <property type="entry name" value="HEAT-SHOCK PROTEIN 20 FAMILY MEMBER"/>
    <property type="match status" value="1"/>
</dbReference>
<dbReference type="Proteomes" id="UP000321379">
    <property type="component" value="Unassembled WGS sequence"/>
</dbReference>
<evidence type="ECO:0000256" key="1">
    <source>
        <dbReference type="PROSITE-ProRule" id="PRU00285"/>
    </source>
</evidence>
<dbReference type="InterPro" id="IPR002068">
    <property type="entry name" value="A-crystallin/Hsp20_dom"/>
</dbReference>
<gene>
    <name evidence="4" type="ORF">FVP33_17720</name>
</gene>
<evidence type="ECO:0000313" key="4">
    <source>
        <dbReference type="EMBL" id="TXN28310.1"/>
    </source>
</evidence>
<dbReference type="Gene3D" id="2.60.40.790">
    <property type="match status" value="1"/>
</dbReference>
<dbReference type="RefSeq" id="WP_147785024.1">
    <property type="nucleotide sequence ID" value="NZ_VRMG01000015.1"/>
</dbReference>
<sequence>MAMFFDPFRELDRMSTMTEGRRGPRFVPMDLYREGDHYMLNADVPGVDPGSIDIDVDGSVLTIRAVRTLSTAENAEWLTQERPSGSFVRQLSLGDGIDADSISASYHNGVLSVMIPVSQRMKPRKVAITAGAPETIAVTTGKPAAAKK</sequence>
<dbReference type="AlphaFoldDB" id="A0A5C8UM03"/>
<accession>A0A5C8UM03</accession>
<evidence type="ECO:0000256" key="2">
    <source>
        <dbReference type="RuleBase" id="RU003616"/>
    </source>
</evidence>
<proteinExistence type="inferred from homology"/>
<comment type="caution">
    <text evidence="4">The sequence shown here is derived from an EMBL/GenBank/DDBJ whole genome shotgun (WGS) entry which is preliminary data.</text>
</comment>
<protein>
    <submittedName>
        <fullName evidence="4">Hsp20/alpha crystallin family protein</fullName>
    </submittedName>
</protein>
<dbReference type="CDD" id="cd06464">
    <property type="entry name" value="ACD_sHsps-like"/>
    <property type="match status" value="1"/>
</dbReference>
<dbReference type="InterPro" id="IPR008978">
    <property type="entry name" value="HSP20-like_chaperone"/>
</dbReference>
<evidence type="ECO:0000259" key="3">
    <source>
        <dbReference type="PROSITE" id="PS01031"/>
    </source>
</evidence>